<dbReference type="GO" id="GO:0043138">
    <property type="term" value="F:3'-5' DNA helicase activity"/>
    <property type="evidence" value="ECO:0007669"/>
    <property type="project" value="UniProtKB-EC"/>
</dbReference>
<dbReference type="GO" id="GO:0005524">
    <property type="term" value="F:ATP binding"/>
    <property type="evidence" value="ECO:0007669"/>
    <property type="project" value="UniProtKB-UniRule"/>
</dbReference>
<gene>
    <name evidence="14" type="ORF">A2866_01425</name>
</gene>
<dbReference type="Gene3D" id="1.10.486.10">
    <property type="entry name" value="PCRA, domain 4"/>
    <property type="match status" value="1"/>
</dbReference>
<comment type="similarity">
    <text evidence="1">Belongs to the helicase family. UvrD subfamily.</text>
</comment>
<keyword evidence="2 11" id="KW-0547">Nucleotide-binding</keyword>
<feature type="domain" description="UvrD-like helicase C-terminal" evidence="13">
    <location>
        <begin position="328"/>
        <end position="618"/>
    </location>
</feature>
<keyword evidence="3 11" id="KW-0378">Hydrolase</keyword>
<protein>
    <recommendedName>
        <fullName evidence="9">DNA 3'-5' helicase</fullName>
        <ecNumber evidence="9">5.6.2.4</ecNumber>
    </recommendedName>
</protein>
<keyword evidence="6" id="KW-0238">DNA-binding</keyword>
<dbReference type="GO" id="GO:0003677">
    <property type="term" value="F:DNA binding"/>
    <property type="evidence" value="ECO:0007669"/>
    <property type="project" value="UniProtKB-KW"/>
</dbReference>
<dbReference type="Pfam" id="PF13361">
    <property type="entry name" value="UvrD_C"/>
    <property type="match status" value="1"/>
</dbReference>
<dbReference type="InterPro" id="IPR000212">
    <property type="entry name" value="DNA_helicase_UvrD/REP"/>
</dbReference>
<dbReference type="Pfam" id="PF00580">
    <property type="entry name" value="UvrD-helicase"/>
    <property type="match status" value="1"/>
</dbReference>
<evidence type="ECO:0000256" key="10">
    <source>
        <dbReference type="ARBA" id="ARBA00048988"/>
    </source>
</evidence>
<dbReference type="GO" id="GO:0000725">
    <property type="term" value="P:recombinational repair"/>
    <property type="evidence" value="ECO:0007669"/>
    <property type="project" value="TreeGrafter"/>
</dbReference>
<evidence type="ECO:0000313" key="15">
    <source>
        <dbReference type="Proteomes" id="UP000177026"/>
    </source>
</evidence>
<comment type="catalytic activity">
    <reaction evidence="10">
        <text>ATP + H2O = ADP + phosphate + H(+)</text>
        <dbReference type="Rhea" id="RHEA:13065"/>
        <dbReference type="ChEBI" id="CHEBI:15377"/>
        <dbReference type="ChEBI" id="CHEBI:15378"/>
        <dbReference type="ChEBI" id="CHEBI:30616"/>
        <dbReference type="ChEBI" id="CHEBI:43474"/>
        <dbReference type="ChEBI" id="CHEBI:456216"/>
        <dbReference type="EC" id="5.6.2.4"/>
    </reaction>
</comment>
<evidence type="ECO:0000256" key="3">
    <source>
        <dbReference type="ARBA" id="ARBA00022801"/>
    </source>
</evidence>
<dbReference type="PROSITE" id="PS51217">
    <property type="entry name" value="UVRD_HELICASE_CTER"/>
    <property type="match status" value="1"/>
</dbReference>
<dbReference type="PROSITE" id="PS51198">
    <property type="entry name" value="UVRD_HELICASE_ATP_BIND"/>
    <property type="match status" value="1"/>
</dbReference>
<feature type="binding site" evidence="11">
    <location>
        <begin position="27"/>
        <end position="34"/>
    </location>
    <ligand>
        <name>ATP</name>
        <dbReference type="ChEBI" id="CHEBI:30616"/>
    </ligand>
</feature>
<dbReference type="InterPro" id="IPR027417">
    <property type="entry name" value="P-loop_NTPase"/>
</dbReference>
<evidence type="ECO:0000256" key="9">
    <source>
        <dbReference type="ARBA" id="ARBA00034808"/>
    </source>
</evidence>
<dbReference type="Gene3D" id="1.10.10.160">
    <property type="match status" value="1"/>
</dbReference>
<dbReference type="AlphaFoldDB" id="A0A1F7GNY2"/>
<dbReference type="EC" id="5.6.2.4" evidence="9"/>
<feature type="non-terminal residue" evidence="14">
    <location>
        <position position="677"/>
    </location>
</feature>
<evidence type="ECO:0000256" key="4">
    <source>
        <dbReference type="ARBA" id="ARBA00022806"/>
    </source>
</evidence>
<dbReference type="InterPro" id="IPR014016">
    <property type="entry name" value="UvrD-like_ATP-bd"/>
</dbReference>
<dbReference type="CDD" id="cd17932">
    <property type="entry name" value="DEXQc_UvrD"/>
    <property type="match status" value="1"/>
</dbReference>
<feature type="domain" description="UvrD-like helicase ATP-binding" evidence="12">
    <location>
        <begin position="6"/>
        <end position="327"/>
    </location>
</feature>
<evidence type="ECO:0000256" key="6">
    <source>
        <dbReference type="ARBA" id="ARBA00023125"/>
    </source>
</evidence>
<evidence type="ECO:0000256" key="11">
    <source>
        <dbReference type="PROSITE-ProRule" id="PRU00560"/>
    </source>
</evidence>
<dbReference type="InterPro" id="IPR013986">
    <property type="entry name" value="DExx_box_DNA_helicase_dom_sf"/>
</dbReference>
<evidence type="ECO:0000313" key="14">
    <source>
        <dbReference type="EMBL" id="OGK20525.1"/>
    </source>
</evidence>
<dbReference type="EMBL" id="MFZI01000032">
    <property type="protein sequence ID" value="OGK20525.1"/>
    <property type="molecule type" value="Genomic_DNA"/>
</dbReference>
<dbReference type="PANTHER" id="PTHR11070:SF2">
    <property type="entry name" value="ATP-DEPENDENT DNA HELICASE SRS2"/>
    <property type="match status" value="1"/>
</dbReference>
<evidence type="ECO:0000259" key="13">
    <source>
        <dbReference type="PROSITE" id="PS51217"/>
    </source>
</evidence>
<evidence type="ECO:0000256" key="7">
    <source>
        <dbReference type="ARBA" id="ARBA00023235"/>
    </source>
</evidence>
<name>A0A1F7GNY2_9BACT</name>
<evidence type="ECO:0000259" key="12">
    <source>
        <dbReference type="PROSITE" id="PS51198"/>
    </source>
</evidence>
<dbReference type="Proteomes" id="UP000177026">
    <property type="component" value="Unassembled WGS sequence"/>
</dbReference>
<proteinExistence type="inferred from homology"/>
<keyword evidence="4 11" id="KW-0347">Helicase</keyword>
<dbReference type="SUPFAM" id="SSF52540">
    <property type="entry name" value="P-loop containing nucleoside triphosphate hydrolases"/>
    <property type="match status" value="1"/>
</dbReference>
<evidence type="ECO:0000256" key="1">
    <source>
        <dbReference type="ARBA" id="ARBA00009922"/>
    </source>
</evidence>
<keyword evidence="5 11" id="KW-0067">ATP-binding</keyword>
<keyword evidence="7" id="KW-0413">Isomerase</keyword>
<evidence type="ECO:0000256" key="2">
    <source>
        <dbReference type="ARBA" id="ARBA00022741"/>
    </source>
</evidence>
<accession>A0A1F7GNY2</accession>
<dbReference type="GO" id="GO:0016787">
    <property type="term" value="F:hydrolase activity"/>
    <property type="evidence" value="ECO:0007669"/>
    <property type="project" value="UniProtKB-UniRule"/>
</dbReference>
<dbReference type="Gene3D" id="3.40.50.300">
    <property type="entry name" value="P-loop containing nucleotide triphosphate hydrolases"/>
    <property type="match status" value="2"/>
</dbReference>
<reference evidence="14 15" key="1">
    <citation type="journal article" date="2016" name="Nat. Commun.">
        <title>Thousands of microbial genomes shed light on interconnected biogeochemical processes in an aquifer system.</title>
        <authorList>
            <person name="Anantharaman K."/>
            <person name="Brown C.T."/>
            <person name="Hug L.A."/>
            <person name="Sharon I."/>
            <person name="Castelle C.J."/>
            <person name="Probst A.J."/>
            <person name="Thomas B.C."/>
            <person name="Singh A."/>
            <person name="Wilkins M.J."/>
            <person name="Karaoz U."/>
            <person name="Brodie E.L."/>
            <person name="Williams K.H."/>
            <person name="Hubbard S.S."/>
            <person name="Banfield J.F."/>
        </authorList>
    </citation>
    <scope>NUCLEOTIDE SEQUENCE [LARGE SCALE GENOMIC DNA]</scope>
</reference>
<evidence type="ECO:0000256" key="5">
    <source>
        <dbReference type="ARBA" id="ARBA00022840"/>
    </source>
</evidence>
<comment type="catalytic activity">
    <reaction evidence="8">
        <text>Couples ATP hydrolysis with the unwinding of duplex DNA by translocating in the 3'-5' direction.</text>
        <dbReference type="EC" id="5.6.2.4"/>
    </reaction>
</comment>
<dbReference type="InterPro" id="IPR014017">
    <property type="entry name" value="DNA_helicase_UvrD-like_C"/>
</dbReference>
<organism evidence="14 15">
    <name type="scientific">Candidatus Roizmanbacteria bacterium RIFCSPHIGHO2_01_FULL_39_8</name>
    <dbReference type="NCBI Taxonomy" id="1802033"/>
    <lineage>
        <taxon>Bacteria</taxon>
        <taxon>Candidatus Roizmaniibacteriota</taxon>
    </lineage>
</organism>
<sequence length="677" mass="78476">MKFSRIQLNTQQQEAVSHKDGPLLIIAGAGTGKTTVVTERIKYIIAQRLAKPEELLALTFTEKAAHEMEMRVDVALPYGTFGLWISTFHSFCDRILRSESLHMGLPSNFKLMTDAETYLFIKQNFWKFNLLYFRPNGNPYKFIEGLMQHFSRLKDEDISVKDYLNFAASTASSTDSVEEFTLKKVHSEERSGKTESVLTREEIQRNSELAHAFKTYEELKIKEGVMDFSDLIGNALSLFRKRKSILKKYLSQFKYILVDEFQDTNLAQYELIKLLAPSDSNPNLTVVGDDSQSIYKFRGAAISNILHFMNDYPESKQIVLTSSYRCPQTILDSSYKLIKHNDPNTLESRLGISKNLYAASKEKGESIEFIHTDRVEEEAEQVVSFISEYRKDKKMEYKDFAILVRANNHSEPFTRALERSRIPYQFLGPGRLFHQPEIKDLIAYLKVLYDFTDSTSLFRVLSLAEWNIYARDLIFLLNWAKRNNSSLFEALEQCSEIKNICEDSRSKIERFVQMVHKHQKLIHEESAGQILYYFLTESGMLQQIVHYKRPSEERRAMNIMKFFDRLKSFEATHEDASIFAVVDYLDLAMSVGESPLAAEIDWTENNAVNILTIHSAKGLEFPVVFLVNLVEGRFPSRERKEQIPIPSELIKEDLPIGDYHRQEERRLFYVGMTRAEK</sequence>
<evidence type="ECO:0000256" key="8">
    <source>
        <dbReference type="ARBA" id="ARBA00034617"/>
    </source>
</evidence>
<comment type="caution">
    <text evidence="14">The sequence shown here is derived from an EMBL/GenBank/DDBJ whole genome shotgun (WGS) entry which is preliminary data.</text>
</comment>
<dbReference type="PANTHER" id="PTHR11070">
    <property type="entry name" value="UVRD / RECB / PCRA DNA HELICASE FAMILY MEMBER"/>
    <property type="match status" value="1"/>
</dbReference>